<dbReference type="SUPFAM" id="SSF51735">
    <property type="entry name" value="NAD(P)-binding Rossmann-fold domains"/>
    <property type="match status" value="1"/>
</dbReference>
<dbReference type="EMBL" id="JBFXLR010000028">
    <property type="protein sequence ID" value="KAL2847589.1"/>
    <property type="molecule type" value="Genomic_DNA"/>
</dbReference>
<dbReference type="InterPro" id="IPR036291">
    <property type="entry name" value="NAD(P)-bd_dom_sf"/>
</dbReference>
<reference evidence="2 3" key="1">
    <citation type="submission" date="2024-07" db="EMBL/GenBank/DDBJ databases">
        <title>Section-level genome sequencing and comparative genomics of Aspergillus sections Usti and Cavernicolus.</title>
        <authorList>
            <consortium name="Lawrence Berkeley National Laboratory"/>
            <person name="Nybo J.L."/>
            <person name="Vesth T.C."/>
            <person name="Theobald S."/>
            <person name="Frisvad J.C."/>
            <person name="Larsen T.O."/>
            <person name="Kjaerboelling I."/>
            <person name="Rothschild-Mancinelli K."/>
            <person name="Lyhne E.K."/>
            <person name="Kogle M.E."/>
            <person name="Barry K."/>
            <person name="Clum A."/>
            <person name="Na H."/>
            <person name="Ledsgaard L."/>
            <person name="Lin J."/>
            <person name="Lipzen A."/>
            <person name="Kuo A."/>
            <person name="Riley R."/>
            <person name="Mondo S."/>
            <person name="LaButti K."/>
            <person name="Haridas S."/>
            <person name="Pangalinan J."/>
            <person name="Salamov A.A."/>
            <person name="Simmons B.A."/>
            <person name="Magnuson J.K."/>
            <person name="Chen J."/>
            <person name="Drula E."/>
            <person name="Henrissat B."/>
            <person name="Wiebenga A."/>
            <person name="Lubbers R.J."/>
            <person name="Gomes A.C."/>
            <person name="Macurrencykelacurrency M.R."/>
            <person name="Stajich J."/>
            <person name="Grigoriev I.V."/>
            <person name="Mortensen U.H."/>
            <person name="De vries R.P."/>
            <person name="Baker S.E."/>
            <person name="Andersen M.R."/>
        </authorList>
    </citation>
    <scope>NUCLEOTIDE SEQUENCE [LARGE SCALE GENOMIC DNA]</scope>
    <source>
        <strain evidence="2 3">CBS 756.74</strain>
    </source>
</reference>
<evidence type="ECO:0000313" key="3">
    <source>
        <dbReference type="Proteomes" id="UP001610444"/>
    </source>
</evidence>
<dbReference type="PANTHER" id="PTHR42748">
    <property type="entry name" value="NITROGEN METABOLITE REPRESSION PROTEIN NMRA FAMILY MEMBER"/>
    <property type="match status" value="1"/>
</dbReference>
<accession>A0ABR4K788</accession>
<dbReference type="GeneID" id="98163262"/>
<organism evidence="2 3">
    <name type="scientific">Aspergillus pseudodeflectus</name>
    <dbReference type="NCBI Taxonomy" id="176178"/>
    <lineage>
        <taxon>Eukaryota</taxon>
        <taxon>Fungi</taxon>
        <taxon>Dikarya</taxon>
        <taxon>Ascomycota</taxon>
        <taxon>Pezizomycotina</taxon>
        <taxon>Eurotiomycetes</taxon>
        <taxon>Eurotiomycetidae</taxon>
        <taxon>Eurotiales</taxon>
        <taxon>Aspergillaceae</taxon>
        <taxon>Aspergillus</taxon>
        <taxon>Aspergillus subgen. Nidulantes</taxon>
    </lineage>
</organism>
<keyword evidence="1" id="KW-0521">NADP</keyword>
<dbReference type="PANTHER" id="PTHR42748:SF31">
    <property type="entry name" value="NMRA-LIKE DOMAIN-CONTAINING PROTEIN-RELATED"/>
    <property type="match status" value="1"/>
</dbReference>
<comment type="caution">
    <text evidence="2">The sequence shown here is derived from an EMBL/GenBank/DDBJ whole genome shotgun (WGS) entry which is preliminary data.</text>
</comment>
<protein>
    <submittedName>
        <fullName evidence="2">NmrA-like family protein</fullName>
    </submittedName>
</protein>
<evidence type="ECO:0000313" key="2">
    <source>
        <dbReference type="EMBL" id="KAL2847589.1"/>
    </source>
</evidence>
<name>A0ABR4K788_9EURO</name>
<dbReference type="Proteomes" id="UP001610444">
    <property type="component" value="Unassembled WGS sequence"/>
</dbReference>
<dbReference type="RefSeq" id="XP_070897770.1">
    <property type="nucleotide sequence ID" value="XM_071048098.1"/>
</dbReference>
<proteinExistence type="predicted"/>
<sequence length="320" mass="34897">MAPSILIAGATGNTGRSTTETLSKLLQAPDSPFHNHRILALTRSAASPVAQHLASLPGVQVIEETWTEITSAWLQQHNVTRAFIAPHNKPTQFADESTFHLALRDAGVKYVVRISTTAAHVRPDAIAYYPRAHWAVETLLGTDEFGALHWTSLQPNIFQVFFAPAAQFIREFRETGELGVLRLMGGKDTPVGVVDADEVGVVAAHLLVQEDTAKHNMRKYVLNGPEAITGEGIVRLVEGIIGVSVPEQNVRYQEHSWLDKVLEAEYMGAGISRNVVMSTKRAAAKAWDGSIPTVPTSQEVLELAAPKRTSEQMLQSLLEG</sequence>
<gene>
    <name evidence="2" type="ORF">BJX68DRAFT_276449</name>
</gene>
<dbReference type="Gene3D" id="3.40.50.720">
    <property type="entry name" value="NAD(P)-binding Rossmann-like Domain"/>
    <property type="match status" value="1"/>
</dbReference>
<dbReference type="InterPro" id="IPR051164">
    <property type="entry name" value="NmrA-like_oxidored"/>
</dbReference>
<keyword evidence="3" id="KW-1185">Reference proteome</keyword>
<dbReference type="Gene3D" id="3.90.25.10">
    <property type="entry name" value="UDP-galactose 4-epimerase, domain 1"/>
    <property type="match status" value="1"/>
</dbReference>
<evidence type="ECO:0000256" key="1">
    <source>
        <dbReference type="ARBA" id="ARBA00022857"/>
    </source>
</evidence>